<dbReference type="FunFam" id="2.60.40.10:FF:000495">
    <property type="entry name" value="Periplasmic beta-glucosidase"/>
    <property type="match status" value="1"/>
</dbReference>
<evidence type="ECO:0000256" key="2">
    <source>
        <dbReference type="ARBA" id="ARBA00005336"/>
    </source>
</evidence>
<dbReference type="GO" id="GO:0008422">
    <property type="term" value="F:beta-glucosidase activity"/>
    <property type="evidence" value="ECO:0007669"/>
    <property type="project" value="UniProtKB-EC"/>
</dbReference>
<dbReference type="SMART" id="SM01217">
    <property type="entry name" value="Fn3_like"/>
    <property type="match status" value="1"/>
</dbReference>
<dbReference type="AlphaFoldDB" id="A0A165C9P8"/>
<dbReference type="EMBL" id="KV426348">
    <property type="protein sequence ID" value="KZV82078.1"/>
    <property type="molecule type" value="Genomic_DNA"/>
</dbReference>
<evidence type="ECO:0000313" key="8">
    <source>
        <dbReference type="Proteomes" id="UP000077266"/>
    </source>
</evidence>
<evidence type="ECO:0000256" key="4">
    <source>
        <dbReference type="ARBA" id="ARBA00022801"/>
    </source>
</evidence>
<protein>
    <recommendedName>
        <fullName evidence="3">beta-glucosidase</fullName>
        <ecNumber evidence="3">3.2.1.21</ecNumber>
    </recommendedName>
</protein>
<dbReference type="InterPro" id="IPR050288">
    <property type="entry name" value="Cellulose_deg_GH3"/>
</dbReference>
<comment type="catalytic activity">
    <reaction evidence="1">
        <text>Hydrolysis of terminal, non-reducing beta-D-glucosyl residues with release of beta-D-glucose.</text>
        <dbReference type="EC" id="3.2.1.21"/>
    </reaction>
</comment>
<comment type="similarity">
    <text evidence="2">Belongs to the glycosyl hydrolase 3 family.</text>
</comment>
<evidence type="ECO:0000259" key="6">
    <source>
        <dbReference type="SMART" id="SM01217"/>
    </source>
</evidence>
<organism evidence="7 8">
    <name type="scientific">Exidia glandulosa HHB12029</name>
    <dbReference type="NCBI Taxonomy" id="1314781"/>
    <lineage>
        <taxon>Eukaryota</taxon>
        <taxon>Fungi</taxon>
        <taxon>Dikarya</taxon>
        <taxon>Basidiomycota</taxon>
        <taxon>Agaricomycotina</taxon>
        <taxon>Agaricomycetes</taxon>
        <taxon>Auriculariales</taxon>
        <taxon>Exidiaceae</taxon>
        <taxon>Exidia</taxon>
    </lineage>
</organism>
<dbReference type="Gene3D" id="2.60.40.10">
    <property type="entry name" value="Immunoglobulins"/>
    <property type="match status" value="1"/>
</dbReference>
<accession>A0A165C9P8</accession>
<dbReference type="InParanoid" id="A0A165C9P8"/>
<keyword evidence="8" id="KW-1185">Reference proteome</keyword>
<evidence type="ECO:0000256" key="5">
    <source>
        <dbReference type="ARBA" id="ARBA00023295"/>
    </source>
</evidence>
<evidence type="ECO:0000256" key="3">
    <source>
        <dbReference type="ARBA" id="ARBA00012744"/>
    </source>
</evidence>
<proteinExistence type="inferred from homology"/>
<dbReference type="PANTHER" id="PTHR42715">
    <property type="entry name" value="BETA-GLUCOSIDASE"/>
    <property type="match status" value="1"/>
</dbReference>
<dbReference type="EC" id="3.2.1.21" evidence="3"/>
<feature type="domain" description="Fibronectin type III-like" evidence="6">
    <location>
        <begin position="48"/>
        <end position="117"/>
    </location>
</feature>
<dbReference type="OrthoDB" id="2123594at2759"/>
<dbReference type="Proteomes" id="UP000077266">
    <property type="component" value="Unassembled WGS sequence"/>
</dbReference>
<reference evidence="7 8" key="1">
    <citation type="journal article" date="2016" name="Mol. Biol. Evol.">
        <title>Comparative Genomics of Early-Diverging Mushroom-Forming Fungi Provides Insights into the Origins of Lignocellulose Decay Capabilities.</title>
        <authorList>
            <person name="Nagy L.G."/>
            <person name="Riley R."/>
            <person name="Tritt A."/>
            <person name="Adam C."/>
            <person name="Daum C."/>
            <person name="Floudas D."/>
            <person name="Sun H."/>
            <person name="Yadav J.S."/>
            <person name="Pangilinan J."/>
            <person name="Larsson K.H."/>
            <person name="Matsuura K."/>
            <person name="Barry K."/>
            <person name="Labutti K."/>
            <person name="Kuo R."/>
            <person name="Ohm R.A."/>
            <person name="Bhattacharya S.S."/>
            <person name="Shirouzu T."/>
            <person name="Yoshinaga Y."/>
            <person name="Martin F.M."/>
            <person name="Grigoriev I.V."/>
            <person name="Hibbett D.S."/>
        </authorList>
    </citation>
    <scope>NUCLEOTIDE SEQUENCE [LARGE SCALE GENOMIC DNA]</scope>
    <source>
        <strain evidence="7 8">HHB12029</strain>
    </source>
</reference>
<keyword evidence="5" id="KW-0326">Glycosidase</keyword>
<dbReference type="Pfam" id="PF14310">
    <property type="entry name" value="Fn3-like"/>
    <property type="match status" value="1"/>
</dbReference>
<evidence type="ECO:0000313" key="7">
    <source>
        <dbReference type="EMBL" id="KZV82078.1"/>
    </source>
</evidence>
<keyword evidence="4" id="KW-0378">Hydrolase</keyword>
<dbReference type="InterPro" id="IPR026891">
    <property type="entry name" value="Fn3-like"/>
</dbReference>
<sequence>MEFRTEQGLSYTTFGYSNLRVPTSVGAKSKTFSVTVNVKNTGNKAGKEVVQVYLTDVQSSVVTPNQFLGGFQKVDLAAGQAKDVTIPISVENLAVWTLQNSFVVEAGVFVVKIGNSAQSFASTNVTVS</sequence>
<gene>
    <name evidence="7" type="ORF">EXIGLDRAFT_702987</name>
</gene>
<dbReference type="STRING" id="1314781.A0A165C9P8"/>
<dbReference type="PANTHER" id="PTHR42715:SF10">
    <property type="entry name" value="BETA-GLUCOSIDASE"/>
    <property type="match status" value="1"/>
</dbReference>
<dbReference type="InterPro" id="IPR013783">
    <property type="entry name" value="Ig-like_fold"/>
</dbReference>
<name>A0A165C9P8_EXIGL</name>
<evidence type="ECO:0000256" key="1">
    <source>
        <dbReference type="ARBA" id="ARBA00000448"/>
    </source>
</evidence>